<organism evidence="1 2">
    <name type="scientific">Adineta steineri</name>
    <dbReference type="NCBI Taxonomy" id="433720"/>
    <lineage>
        <taxon>Eukaryota</taxon>
        <taxon>Metazoa</taxon>
        <taxon>Spiralia</taxon>
        <taxon>Gnathifera</taxon>
        <taxon>Rotifera</taxon>
        <taxon>Eurotatoria</taxon>
        <taxon>Bdelloidea</taxon>
        <taxon>Adinetida</taxon>
        <taxon>Adinetidae</taxon>
        <taxon>Adineta</taxon>
    </lineage>
</organism>
<dbReference type="AlphaFoldDB" id="A0A815TRV0"/>
<evidence type="ECO:0000313" key="1">
    <source>
        <dbReference type="EMBL" id="CAF1509745.1"/>
    </source>
</evidence>
<sequence>MLMNETIQQRKQFIPIQFTCRIDKSIFINNRQVLNLDAHPMIFSDRLIRFEITHTNFTQNHDLLLNLTFPRLYPFNRTIFASLSIWPYFPTKSIYTRSPLIYSIPSHAVRIYKNSFISNEHSSIRLTGFHTSFNLTHSLFEN</sequence>
<name>A0A815TRV0_9BILA</name>
<feature type="non-terminal residue" evidence="1">
    <location>
        <position position="1"/>
    </location>
</feature>
<proteinExistence type="predicted"/>
<dbReference type="EMBL" id="CAJNOE010004170">
    <property type="protein sequence ID" value="CAF1509745.1"/>
    <property type="molecule type" value="Genomic_DNA"/>
</dbReference>
<evidence type="ECO:0000313" key="2">
    <source>
        <dbReference type="Proteomes" id="UP000663860"/>
    </source>
</evidence>
<protein>
    <submittedName>
        <fullName evidence="1">Uncharacterized protein</fullName>
    </submittedName>
</protein>
<reference evidence="1" key="1">
    <citation type="submission" date="2021-02" db="EMBL/GenBank/DDBJ databases">
        <authorList>
            <person name="Nowell W R."/>
        </authorList>
    </citation>
    <scope>NUCLEOTIDE SEQUENCE</scope>
</reference>
<dbReference type="Proteomes" id="UP000663860">
    <property type="component" value="Unassembled WGS sequence"/>
</dbReference>
<gene>
    <name evidence="1" type="ORF">IZO911_LOCUS45400</name>
</gene>
<comment type="caution">
    <text evidence="1">The sequence shown here is derived from an EMBL/GenBank/DDBJ whole genome shotgun (WGS) entry which is preliminary data.</text>
</comment>
<accession>A0A815TRV0</accession>